<dbReference type="Proteomes" id="UP000537260">
    <property type="component" value="Unassembled WGS sequence"/>
</dbReference>
<dbReference type="RefSeq" id="WP_179577976.1">
    <property type="nucleotide sequence ID" value="NZ_JACCFM010000001.1"/>
</dbReference>
<dbReference type="AlphaFoldDB" id="A0A7Z0ECK1"/>
<proteinExistence type="predicted"/>
<dbReference type="EMBL" id="JACCFM010000001">
    <property type="protein sequence ID" value="NYJ19173.1"/>
    <property type="molecule type" value="Genomic_DNA"/>
</dbReference>
<accession>A0A7Z0ECK1</accession>
<protein>
    <submittedName>
        <fullName evidence="1">Uncharacterized protein</fullName>
    </submittedName>
</protein>
<reference evidence="1 2" key="1">
    <citation type="submission" date="2020-07" db="EMBL/GenBank/DDBJ databases">
        <title>Sequencing the genomes of 1000 actinobacteria strains.</title>
        <authorList>
            <person name="Klenk H.-P."/>
        </authorList>
    </citation>
    <scope>NUCLEOTIDE SEQUENCE [LARGE SCALE GENOMIC DNA]</scope>
    <source>
        <strain evidence="1 2">LI1</strain>
    </source>
</reference>
<organism evidence="1 2">
    <name type="scientific">Glaciibacter psychrotolerans</name>
    <dbReference type="NCBI Taxonomy" id="670054"/>
    <lineage>
        <taxon>Bacteria</taxon>
        <taxon>Bacillati</taxon>
        <taxon>Actinomycetota</taxon>
        <taxon>Actinomycetes</taxon>
        <taxon>Micrococcales</taxon>
        <taxon>Microbacteriaceae</taxon>
        <taxon>Glaciibacter</taxon>
    </lineage>
</organism>
<sequence length="60" mass="6946">MNLTESDLAFAVFLETRQKWRVVKEQFEPTIRTTLTRAYDNETKKLQLIGAAANNTKESK</sequence>
<evidence type="ECO:0000313" key="2">
    <source>
        <dbReference type="Proteomes" id="UP000537260"/>
    </source>
</evidence>
<name>A0A7Z0ECK1_9MICO</name>
<gene>
    <name evidence="1" type="ORF">HNR05_000964</name>
</gene>
<keyword evidence="2" id="KW-1185">Reference proteome</keyword>
<evidence type="ECO:0000313" key="1">
    <source>
        <dbReference type="EMBL" id="NYJ19173.1"/>
    </source>
</evidence>
<comment type="caution">
    <text evidence="1">The sequence shown here is derived from an EMBL/GenBank/DDBJ whole genome shotgun (WGS) entry which is preliminary data.</text>
</comment>